<evidence type="ECO:0000313" key="4">
    <source>
        <dbReference type="EMBL" id="QCT02631.1"/>
    </source>
</evidence>
<evidence type="ECO:0000256" key="1">
    <source>
        <dbReference type="SAM" id="MobiDB-lite"/>
    </source>
</evidence>
<feature type="compositionally biased region" description="Low complexity" evidence="1">
    <location>
        <begin position="71"/>
        <end position="90"/>
    </location>
</feature>
<evidence type="ECO:0000259" key="3">
    <source>
        <dbReference type="Pfam" id="PF10646"/>
    </source>
</evidence>
<feature type="region of interest" description="Disordered" evidence="1">
    <location>
        <begin position="21"/>
        <end position="91"/>
    </location>
</feature>
<keyword evidence="5" id="KW-1185">Reference proteome</keyword>
<evidence type="ECO:0000313" key="5">
    <source>
        <dbReference type="Proteomes" id="UP000300879"/>
    </source>
</evidence>
<reference evidence="4 5" key="1">
    <citation type="submission" date="2019-05" db="EMBL/GenBank/DDBJ databases">
        <authorList>
            <person name="Chen C."/>
        </authorList>
    </citation>
    <scope>NUCLEOTIDE SEQUENCE [LARGE SCALE GENOMIC DNA]</scope>
    <source>
        <strain evidence="4 5">HB172198</strain>
    </source>
</reference>
<keyword evidence="4" id="KW-0449">Lipoprotein</keyword>
<dbReference type="PROSITE" id="PS51257">
    <property type="entry name" value="PROKAR_LIPOPROTEIN"/>
    <property type="match status" value="1"/>
</dbReference>
<dbReference type="RefSeq" id="WP_138225627.1">
    <property type="nucleotide sequence ID" value="NZ_CP040396.1"/>
</dbReference>
<name>A0A4P8XM96_9BACL</name>
<dbReference type="KEGG" id="palo:E6C60_1916"/>
<feature type="compositionally biased region" description="Low complexity" evidence="1">
    <location>
        <begin position="42"/>
        <end position="63"/>
    </location>
</feature>
<dbReference type="AlphaFoldDB" id="A0A4P8XM96"/>
<keyword evidence="2" id="KW-0732">Signal</keyword>
<dbReference type="OrthoDB" id="1954033at2"/>
<dbReference type="InterPro" id="IPR019606">
    <property type="entry name" value="GerMN"/>
</dbReference>
<feature type="signal peptide" evidence="2">
    <location>
        <begin position="1"/>
        <end position="22"/>
    </location>
</feature>
<feature type="chain" id="PRO_5020735462" evidence="2">
    <location>
        <begin position="23"/>
        <end position="216"/>
    </location>
</feature>
<accession>A0A4P8XM96</accession>
<proteinExistence type="predicted"/>
<gene>
    <name evidence="4" type="ORF">E6C60_1916</name>
</gene>
<dbReference type="Proteomes" id="UP000300879">
    <property type="component" value="Chromosome"/>
</dbReference>
<protein>
    <submittedName>
        <fullName evidence="4">Lipoprotein LpqB, GerMN domain</fullName>
    </submittedName>
</protein>
<sequence>MNKKIGSAAFLAAFMLLGTACGEKPGAAPVPAEEKSAAPVQETAETGNEGTTTAPSQTPSSTQGAGGSTGGSEAPSTSTPQEEAEPAQQSEEIKVYYTDPDLMELLEDTAKITYTDEKAKYQAAYDALQKSTSQEMVPLWSNMKLLSLSFEDGDLTLDLHMPDTANMGSTGEDFAIRALKGTYFQFDEVETIQLLLDGKQVESLMGHVTLYNPETR</sequence>
<dbReference type="Pfam" id="PF10646">
    <property type="entry name" value="Germane"/>
    <property type="match status" value="1"/>
</dbReference>
<dbReference type="EMBL" id="CP040396">
    <property type="protein sequence ID" value="QCT02631.1"/>
    <property type="molecule type" value="Genomic_DNA"/>
</dbReference>
<organism evidence="4 5">
    <name type="scientific">Paenibacillus algicola</name>
    <dbReference type="NCBI Taxonomy" id="2565926"/>
    <lineage>
        <taxon>Bacteria</taxon>
        <taxon>Bacillati</taxon>
        <taxon>Bacillota</taxon>
        <taxon>Bacilli</taxon>
        <taxon>Bacillales</taxon>
        <taxon>Paenibacillaceae</taxon>
        <taxon>Paenibacillus</taxon>
    </lineage>
</organism>
<feature type="domain" description="GerMN" evidence="3">
    <location>
        <begin position="94"/>
        <end position="202"/>
    </location>
</feature>
<evidence type="ECO:0000256" key="2">
    <source>
        <dbReference type="SAM" id="SignalP"/>
    </source>
</evidence>